<name>A0A382HUG8_9ZZZZ</name>
<dbReference type="SFLD" id="SFLDG01138">
    <property type="entry name" value="C1.6.2:_Deoxy-d-mannose-octulo"/>
    <property type="match status" value="1"/>
</dbReference>
<dbReference type="Pfam" id="PF08282">
    <property type="entry name" value="Hydrolase_3"/>
    <property type="match status" value="1"/>
</dbReference>
<dbReference type="PANTHER" id="PTHR21485">
    <property type="entry name" value="HAD SUPERFAMILY MEMBERS CMAS AND KDSC"/>
    <property type="match status" value="1"/>
</dbReference>
<dbReference type="PANTHER" id="PTHR21485:SF3">
    <property type="entry name" value="N-ACYLNEURAMINATE CYTIDYLYLTRANSFERASE"/>
    <property type="match status" value="1"/>
</dbReference>
<comment type="similarity">
    <text evidence="2">Belongs to the KdsC family.</text>
</comment>
<evidence type="ECO:0000256" key="6">
    <source>
        <dbReference type="ARBA" id="ARBA00022842"/>
    </source>
</evidence>
<dbReference type="AlphaFoldDB" id="A0A382HUG8"/>
<feature type="non-terminal residue" evidence="7">
    <location>
        <position position="1"/>
    </location>
</feature>
<evidence type="ECO:0000256" key="3">
    <source>
        <dbReference type="ARBA" id="ARBA00011881"/>
    </source>
</evidence>
<comment type="cofactor">
    <cofactor evidence="1">
        <name>Mg(2+)</name>
        <dbReference type="ChEBI" id="CHEBI:18420"/>
    </cofactor>
</comment>
<proteinExistence type="inferred from homology"/>
<evidence type="ECO:0008006" key="8">
    <source>
        <dbReference type="Google" id="ProtNLM"/>
    </source>
</evidence>
<dbReference type="InterPro" id="IPR023214">
    <property type="entry name" value="HAD_sf"/>
</dbReference>
<dbReference type="NCBIfam" id="TIGR01670">
    <property type="entry name" value="KdsC-phosphatas"/>
    <property type="match status" value="1"/>
</dbReference>
<evidence type="ECO:0000256" key="2">
    <source>
        <dbReference type="ARBA" id="ARBA00005893"/>
    </source>
</evidence>
<reference evidence="7" key="1">
    <citation type="submission" date="2018-05" db="EMBL/GenBank/DDBJ databases">
        <authorList>
            <person name="Lanie J.A."/>
            <person name="Ng W.-L."/>
            <person name="Kazmierczak K.M."/>
            <person name="Andrzejewski T.M."/>
            <person name="Davidsen T.M."/>
            <person name="Wayne K.J."/>
            <person name="Tettelin H."/>
            <person name="Glass J.I."/>
            <person name="Rusch D."/>
            <person name="Podicherti R."/>
            <person name="Tsui H.-C.T."/>
            <person name="Winkler M.E."/>
        </authorList>
    </citation>
    <scope>NUCLEOTIDE SEQUENCE</scope>
</reference>
<organism evidence="7">
    <name type="scientific">marine metagenome</name>
    <dbReference type="NCBI Taxonomy" id="408172"/>
    <lineage>
        <taxon>unclassified sequences</taxon>
        <taxon>metagenomes</taxon>
        <taxon>ecological metagenomes</taxon>
    </lineage>
</organism>
<comment type="subunit">
    <text evidence="3">Homotetramer.</text>
</comment>
<evidence type="ECO:0000256" key="4">
    <source>
        <dbReference type="ARBA" id="ARBA00022723"/>
    </source>
</evidence>
<dbReference type="GO" id="GO:0008781">
    <property type="term" value="F:N-acylneuraminate cytidylyltransferase activity"/>
    <property type="evidence" value="ECO:0007669"/>
    <property type="project" value="TreeGrafter"/>
</dbReference>
<dbReference type="InterPro" id="IPR010023">
    <property type="entry name" value="KdsC_fam"/>
</dbReference>
<gene>
    <name evidence="7" type="ORF">METZ01_LOCUS243117</name>
</gene>
<protein>
    <recommendedName>
        <fullName evidence="8">3-deoxy-D-manno-octulosonate 8-phosphate phosphatase</fullName>
    </recommendedName>
</protein>
<evidence type="ECO:0000313" key="7">
    <source>
        <dbReference type="EMBL" id="SVB90263.1"/>
    </source>
</evidence>
<dbReference type="GO" id="GO:0016788">
    <property type="term" value="F:hydrolase activity, acting on ester bonds"/>
    <property type="evidence" value="ECO:0007669"/>
    <property type="project" value="InterPro"/>
</dbReference>
<dbReference type="SFLD" id="SFLDS00003">
    <property type="entry name" value="Haloacid_Dehalogenase"/>
    <property type="match status" value="1"/>
</dbReference>
<dbReference type="Gene3D" id="3.40.50.1000">
    <property type="entry name" value="HAD superfamily/HAD-like"/>
    <property type="match status" value="1"/>
</dbReference>
<dbReference type="SFLD" id="SFLDG01136">
    <property type="entry name" value="C1.6:_Phosphoserine_Phosphatas"/>
    <property type="match status" value="1"/>
</dbReference>
<dbReference type="InterPro" id="IPR036412">
    <property type="entry name" value="HAD-like_sf"/>
</dbReference>
<dbReference type="GO" id="GO:0046872">
    <property type="term" value="F:metal ion binding"/>
    <property type="evidence" value="ECO:0007669"/>
    <property type="project" value="UniProtKB-KW"/>
</dbReference>
<evidence type="ECO:0000256" key="5">
    <source>
        <dbReference type="ARBA" id="ARBA00022801"/>
    </source>
</evidence>
<evidence type="ECO:0000256" key="1">
    <source>
        <dbReference type="ARBA" id="ARBA00001946"/>
    </source>
</evidence>
<accession>A0A382HUG8</accession>
<dbReference type="FunFam" id="3.40.50.1000:FF:000029">
    <property type="entry name" value="3-deoxy-D-manno-octulosonate 8-phosphate phosphatase KdsC"/>
    <property type="match status" value="1"/>
</dbReference>
<keyword evidence="6" id="KW-0460">Magnesium</keyword>
<keyword evidence="5" id="KW-0378">Hydrolase</keyword>
<keyword evidence="4" id="KW-0479">Metal-binding</keyword>
<dbReference type="EMBL" id="UINC01063052">
    <property type="protein sequence ID" value="SVB90263.1"/>
    <property type="molecule type" value="Genomic_DNA"/>
</dbReference>
<dbReference type="PIRSF" id="PIRSF006118">
    <property type="entry name" value="KDO8-P_Ptase"/>
    <property type="match status" value="1"/>
</dbReference>
<dbReference type="InterPro" id="IPR050793">
    <property type="entry name" value="CMP-NeuNAc_synthase"/>
</dbReference>
<sequence>VVITDVDGVLTDGGMYFSEKGELLKKFNTRDGMAIELLHKFSIKSIFLTGENSKIVKARASKVRVDECYVNIKRKEIILSKICKKFNVKPDNIAYIGDDINDIKIMKLVGFSGSTSDSTKEAKSVSDFICKTKGGQGALREFVDLILSANGFI</sequence>
<dbReference type="SUPFAM" id="SSF56784">
    <property type="entry name" value="HAD-like"/>
    <property type="match status" value="1"/>
</dbReference>